<sequence length="292" mass="33632">MNRLKLLSLSAIFIPFLSWGDIDVPCENDLECIEVGQWDLGIAFGYGERSNPLKDYSDIPIYLVPTFAYYGDSWFFDNGNIGYTLVEEEKYTLNLSTSFSTDSAYFQRWDPSNIFLAGSNKFEANSIAANGRTLLMSEEPKPDVGPLERRKFTYLGGLDAFIYTRAGILNLSLAHDMLNVHQGTEARAKWLYNLPVQNWNFEFALRLDWKSEEVVDYYYGVRKSESPYWNQAYQAKSALNVGIELTTHYVMTQHWDLIFLARYTQIADEIANSPLLDQDHTSTFYLGTSYRF</sequence>
<comment type="subcellular location">
    <subcellularLocation>
        <location evidence="1">Cell outer membrane</location>
    </subcellularLocation>
</comment>
<dbReference type="PANTHER" id="PTHR38776">
    <property type="entry name" value="MLTA-INTERACTING PROTEIN-RELATED"/>
    <property type="match status" value="1"/>
</dbReference>
<proteinExistence type="inferred from homology"/>
<evidence type="ECO:0000256" key="2">
    <source>
        <dbReference type="ARBA" id="ARBA00005722"/>
    </source>
</evidence>
<evidence type="ECO:0000256" key="4">
    <source>
        <dbReference type="ARBA" id="ARBA00023136"/>
    </source>
</evidence>
<keyword evidence="7" id="KW-1185">Reference proteome</keyword>
<organism evidence="6 7">
    <name type="scientific">Shewanella nanhaiensis</name>
    <dbReference type="NCBI Taxonomy" id="2864872"/>
    <lineage>
        <taxon>Bacteria</taxon>
        <taxon>Pseudomonadati</taxon>
        <taxon>Pseudomonadota</taxon>
        <taxon>Gammaproteobacteria</taxon>
        <taxon>Alteromonadales</taxon>
        <taxon>Shewanellaceae</taxon>
        <taxon>Shewanella</taxon>
    </lineage>
</organism>
<dbReference type="Proteomes" id="UP001195963">
    <property type="component" value="Unassembled WGS sequence"/>
</dbReference>
<reference evidence="6 7" key="1">
    <citation type="submission" date="2021-07" db="EMBL/GenBank/DDBJ databases">
        <title>Shewanella sp. nov, isolated from SCS.</title>
        <authorList>
            <person name="Cao W.R."/>
        </authorList>
    </citation>
    <scope>NUCLEOTIDE SEQUENCE [LARGE SCALE GENOMIC DNA]</scope>
    <source>
        <strain evidence="6 7">NR704-98</strain>
    </source>
</reference>
<comment type="caution">
    <text evidence="6">The sequence shown here is derived from an EMBL/GenBank/DDBJ whole genome shotgun (WGS) entry which is preliminary data.</text>
</comment>
<gene>
    <name evidence="6" type="ORF">K0625_07070</name>
</gene>
<evidence type="ECO:0000313" key="6">
    <source>
        <dbReference type="EMBL" id="MBW8183424.1"/>
    </source>
</evidence>
<evidence type="ECO:0000256" key="1">
    <source>
        <dbReference type="ARBA" id="ARBA00004442"/>
    </source>
</evidence>
<keyword evidence="4" id="KW-0472">Membrane</keyword>
<name>A0ABS7E1C6_9GAMM</name>
<evidence type="ECO:0000313" key="7">
    <source>
        <dbReference type="Proteomes" id="UP001195963"/>
    </source>
</evidence>
<evidence type="ECO:0000256" key="5">
    <source>
        <dbReference type="ARBA" id="ARBA00023237"/>
    </source>
</evidence>
<accession>A0ABS7E1C6</accession>
<dbReference type="EMBL" id="JAHZST010000004">
    <property type="protein sequence ID" value="MBW8183424.1"/>
    <property type="molecule type" value="Genomic_DNA"/>
</dbReference>
<dbReference type="Pfam" id="PF06629">
    <property type="entry name" value="MipA"/>
    <property type="match status" value="1"/>
</dbReference>
<dbReference type="PANTHER" id="PTHR38776:SF1">
    <property type="entry name" value="MLTA-INTERACTING PROTEIN-RELATED"/>
    <property type="match status" value="1"/>
</dbReference>
<keyword evidence="5" id="KW-0998">Cell outer membrane</keyword>
<comment type="similarity">
    <text evidence="2">Belongs to the MipA/OmpV family.</text>
</comment>
<keyword evidence="3" id="KW-0732">Signal</keyword>
<dbReference type="RefSeq" id="WP_220109048.1">
    <property type="nucleotide sequence ID" value="NZ_JAHZST010000004.1"/>
</dbReference>
<protein>
    <submittedName>
        <fullName evidence="6">MipA/OmpV family protein</fullName>
    </submittedName>
</protein>
<dbReference type="InterPro" id="IPR010583">
    <property type="entry name" value="MipA"/>
</dbReference>
<evidence type="ECO:0000256" key="3">
    <source>
        <dbReference type="ARBA" id="ARBA00022729"/>
    </source>
</evidence>